<accession>A0A0R2L1K9</accession>
<feature type="transmembrane region" description="Helical" evidence="1">
    <location>
        <begin position="92"/>
        <end position="111"/>
    </location>
</feature>
<dbReference type="Pfam" id="PF03729">
    <property type="entry name" value="DUF308"/>
    <property type="match status" value="2"/>
</dbReference>
<dbReference type="PANTHER" id="PTHR34989">
    <property type="entry name" value="PROTEIN HDED"/>
    <property type="match status" value="1"/>
</dbReference>
<dbReference type="GO" id="GO:0005886">
    <property type="term" value="C:plasma membrane"/>
    <property type="evidence" value="ECO:0007669"/>
    <property type="project" value="TreeGrafter"/>
</dbReference>
<keyword evidence="1" id="KW-0812">Transmembrane</keyword>
<feature type="transmembrane region" description="Helical" evidence="1">
    <location>
        <begin position="7"/>
        <end position="26"/>
    </location>
</feature>
<dbReference type="AlphaFoldDB" id="A0A0R2L1K9"/>
<evidence type="ECO:0000313" key="2">
    <source>
        <dbReference type="EMBL" id="KRN95566.1"/>
    </source>
</evidence>
<dbReference type="OrthoDB" id="2325981at2"/>
<feature type="transmembrane region" description="Helical" evidence="1">
    <location>
        <begin position="65"/>
        <end position="86"/>
    </location>
</feature>
<dbReference type="RefSeq" id="WP_017868451.1">
    <property type="nucleotide sequence ID" value="NZ_BJYB01000008.1"/>
</dbReference>
<comment type="caution">
    <text evidence="2">The sequence shown here is derived from an EMBL/GenBank/DDBJ whole genome shotgun (WGS) entry which is preliminary data.</text>
</comment>
<protein>
    <recommendedName>
        <fullName evidence="4">Integral membrane protein</fullName>
    </recommendedName>
</protein>
<dbReference type="EMBL" id="JQCN01000070">
    <property type="protein sequence ID" value="KRN95566.1"/>
    <property type="molecule type" value="Genomic_DNA"/>
</dbReference>
<evidence type="ECO:0008006" key="4">
    <source>
        <dbReference type="Google" id="ProtNLM"/>
    </source>
</evidence>
<sequence>MYERNRFDPFSLIIGILIVIVGILALRNPFASFGTIVVLMAIAAIIEGIFKLFEIRNVARSLQMSSGWWTFSGIIDILFGILLFFVPSIGGVVVWISIAIWFIVDSLFELWLSRFLRNNNKTYYWFTVIISILGVVLGVILLFKPAYAISIAIFLLAFYLLLFGINQIIRSF</sequence>
<feature type="transmembrane region" description="Helical" evidence="1">
    <location>
        <begin position="149"/>
        <end position="169"/>
    </location>
</feature>
<dbReference type="InterPro" id="IPR052712">
    <property type="entry name" value="Acid_resist_chaperone_HdeD"/>
</dbReference>
<dbReference type="Proteomes" id="UP000051886">
    <property type="component" value="Unassembled WGS sequence"/>
</dbReference>
<name>A0A0R2L1K9_9LACO</name>
<dbReference type="STRING" id="449659.IV66_GL001009"/>
<dbReference type="PATRIC" id="fig|449659.4.peg.1016"/>
<reference evidence="2 3" key="1">
    <citation type="journal article" date="2015" name="Genome Announc.">
        <title>Expanding the biotechnology potential of lactobacilli through comparative genomics of 213 strains and associated genera.</title>
        <authorList>
            <person name="Sun Z."/>
            <person name="Harris H.M."/>
            <person name="McCann A."/>
            <person name="Guo C."/>
            <person name="Argimon S."/>
            <person name="Zhang W."/>
            <person name="Yang X."/>
            <person name="Jeffery I.B."/>
            <person name="Cooney J.C."/>
            <person name="Kagawa T.F."/>
            <person name="Liu W."/>
            <person name="Song Y."/>
            <person name="Salvetti E."/>
            <person name="Wrobel A."/>
            <person name="Rasinkangas P."/>
            <person name="Parkhill J."/>
            <person name="Rea M.C."/>
            <person name="O'Sullivan O."/>
            <person name="Ritari J."/>
            <person name="Douillard F.P."/>
            <person name="Paul Ross R."/>
            <person name="Yang R."/>
            <person name="Briner A.E."/>
            <person name="Felis G.E."/>
            <person name="de Vos W.M."/>
            <person name="Barrangou R."/>
            <person name="Klaenhammer T.R."/>
            <person name="Caufield P.W."/>
            <person name="Cui Y."/>
            <person name="Zhang H."/>
            <person name="O'Toole P.W."/>
        </authorList>
    </citation>
    <scope>NUCLEOTIDE SEQUENCE [LARGE SCALE GENOMIC DNA]</scope>
    <source>
        <strain evidence="2 3">NBRC 103219</strain>
    </source>
</reference>
<organism evidence="2 3">
    <name type="scientific">Ligilactobacillus pobuzihii</name>
    <dbReference type="NCBI Taxonomy" id="449659"/>
    <lineage>
        <taxon>Bacteria</taxon>
        <taxon>Bacillati</taxon>
        <taxon>Bacillota</taxon>
        <taxon>Bacilli</taxon>
        <taxon>Lactobacillales</taxon>
        <taxon>Lactobacillaceae</taxon>
        <taxon>Ligilactobacillus</taxon>
    </lineage>
</organism>
<keyword evidence="1" id="KW-1133">Transmembrane helix</keyword>
<proteinExistence type="predicted"/>
<gene>
    <name evidence="2" type="ORF">IV66_GL001009</name>
</gene>
<dbReference type="PANTHER" id="PTHR34989:SF1">
    <property type="entry name" value="PROTEIN HDED"/>
    <property type="match status" value="1"/>
</dbReference>
<keyword evidence="1" id="KW-0472">Membrane</keyword>
<feature type="transmembrane region" description="Helical" evidence="1">
    <location>
        <begin position="32"/>
        <end position="53"/>
    </location>
</feature>
<evidence type="ECO:0000256" key="1">
    <source>
        <dbReference type="SAM" id="Phobius"/>
    </source>
</evidence>
<evidence type="ECO:0000313" key="3">
    <source>
        <dbReference type="Proteomes" id="UP000051886"/>
    </source>
</evidence>
<dbReference type="InterPro" id="IPR005325">
    <property type="entry name" value="DUF308_memb"/>
</dbReference>
<keyword evidence="3" id="KW-1185">Reference proteome</keyword>
<feature type="transmembrane region" description="Helical" evidence="1">
    <location>
        <begin position="123"/>
        <end position="143"/>
    </location>
</feature>